<evidence type="ECO:0000256" key="2">
    <source>
        <dbReference type="ARBA" id="ARBA00010147"/>
    </source>
</evidence>
<proteinExistence type="inferred from homology"/>
<gene>
    <name evidence="10" type="ORF">BaRGS_00000390</name>
</gene>
<dbReference type="SUPFAM" id="SSF49785">
    <property type="entry name" value="Galactose-binding domain-like"/>
    <property type="match status" value="2"/>
</dbReference>
<evidence type="ECO:0000256" key="3">
    <source>
        <dbReference type="ARBA" id="ARBA00011233"/>
    </source>
</evidence>
<dbReference type="PROSITE" id="PS50022">
    <property type="entry name" value="FA58C_3"/>
    <property type="match status" value="2"/>
</dbReference>
<dbReference type="PANTHER" id="PTHR45713">
    <property type="entry name" value="FTP DOMAIN-CONTAINING PROTEIN"/>
    <property type="match status" value="1"/>
</dbReference>
<dbReference type="Gene3D" id="2.60.120.260">
    <property type="entry name" value="Galactose-binding domain-like"/>
    <property type="match status" value="2"/>
</dbReference>
<evidence type="ECO:0000256" key="5">
    <source>
        <dbReference type="ARBA" id="ARBA00022734"/>
    </source>
</evidence>
<evidence type="ECO:0000256" key="8">
    <source>
        <dbReference type="SAM" id="SignalP"/>
    </source>
</evidence>
<comment type="function">
    <text evidence="1">Acts as a defensive agent. Recognizes blood group fucosylated oligosaccharides including A, B, H and Lewis B-type antigens. Does not recognize Lewis A antigen and has low affinity for monovalent haptens.</text>
</comment>
<dbReference type="PANTHER" id="PTHR45713:SF6">
    <property type="entry name" value="F5_8 TYPE C DOMAIN-CONTAINING PROTEIN"/>
    <property type="match status" value="1"/>
</dbReference>
<feature type="domain" description="F5/8 type C" evidence="9">
    <location>
        <begin position="8"/>
        <end position="146"/>
    </location>
</feature>
<organism evidence="10 11">
    <name type="scientific">Batillaria attramentaria</name>
    <dbReference type="NCBI Taxonomy" id="370345"/>
    <lineage>
        <taxon>Eukaryota</taxon>
        <taxon>Metazoa</taxon>
        <taxon>Spiralia</taxon>
        <taxon>Lophotrochozoa</taxon>
        <taxon>Mollusca</taxon>
        <taxon>Gastropoda</taxon>
        <taxon>Caenogastropoda</taxon>
        <taxon>Sorbeoconcha</taxon>
        <taxon>Cerithioidea</taxon>
        <taxon>Batillariidae</taxon>
        <taxon>Batillaria</taxon>
    </lineage>
</organism>
<dbReference type="InterPro" id="IPR006585">
    <property type="entry name" value="FTP1"/>
</dbReference>
<evidence type="ECO:0000256" key="6">
    <source>
        <dbReference type="ARBA" id="ARBA00022837"/>
    </source>
</evidence>
<evidence type="ECO:0000256" key="1">
    <source>
        <dbReference type="ARBA" id="ARBA00002219"/>
    </source>
</evidence>
<protein>
    <recommendedName>
        <fullName evidence="9">F5/8 type C domain-containing protein</fullName>
    </recommendedName>
</protein>
<evidence type="ECO:0000259" key="9">
    <source>
        <dbReference type="PROSITE" id="PS50022"/>
    </source>
</evidence>
<dbReference type="GO" id="GO:0001868">
    <property type="term" value="P:regulation of complement activation, lectin pathway"/>
    <property type="evidence" value="ECO:0007669"/>
    <property type="project" value="UniProtKB-ARBA"/>
</dbReference>
<sequence length="351" mass="38384">MANIRVFVLLLFPAMAIAVYPNVAVGKVAKQSSTFEAGGAASRAVDGNADPEWAGQSCTHTAFGLDNSWWYVDLGGNYIIQSVVITNRKDCCWERLADFRVEVFEDDPESDTSIAQSCYNYAGAMPRGATEQLTCDALRLGRYVRIAKDIGILTLCEVQVLGKKAYPNVAVGKVAKQSSTREAGGAASRAVDGNADPLWAGQSCTHTETGLDNSWWYVDLGGTYTIQAVVITNRGNACCWKRLADFTVDLYADDPESDSSIASNCYTYPGTMPQGATEILRCKCPRRGRYVRIAKDVGILTLCEVQVLGKQAVNNPFGTWYWKCEHVSGLSGRQRKINVKLTVQLVWADNL</sequence>
<dbReference type="Pfam" id="PF22633">
    <property type="entry name" value="F5_F8_type_C_2"/>
    <property type="match status" value="2"/>
</dbReference>
<evidence type="ECO:0000256" key="7">
    <source>
        <dbReference type="ARBA" id="ARBA00023157"/>
    </source>
</evidence>
<dbReference type="GO" id="GO:0042806">
    <property type="term" value="F:fucose binding"/>
    <property type="evidence" value="ECO:0007669"/>
    <property type="project" value="UniProtKB-ARBA"/>
</dbReference>
<reference evidence="10 11" key="1">
    <citation type="journal article" date="2023" name="Sci. Data">
        <title>Genome assembly of the Korean intertidal mud-creeper Batillaria attramentaria.</title>
        <authorList>
            <person name="Patra A.K."/>
            <person name="Ho P.T."/>
            <person name="Jun S."/>
            <person name="Lee S.J."/>
            <person name="Kim Y."/>
            <person name="Won Y.J."/>
        </authorList>
    </citation>
    <scope>NUCLEOTIDE SEQUENCE [LARGE SCALE GENOMIC DNA]</scope>
    <source>
        <strain evidence="10">Wonlab-2016</strain>
    </source>
</reference>
<comment type="caution">
    <text evidence="10">The sequence shown here is derived from an EMBL/GenBank/DDBJ whole genome shotgun (WGS) entry which is preliminary data.</text>
</comment>
<dbReference type="InterPro" id="IPR051941">
    <property type="entry name" value="BG_Antigen-Binding_Lectin"/>
</dbReference>
<dbReference type="InterPro" id="IPR000421">
    <property type="entry name" value="FA58C"/>
</dbReference>
<dbReference type="GO" id="GO:0046872">
    <property type="term" value="F:metal ion binding"/>
    <property type="evidence" value="ECO:0007669"/>
    <property type="project" value="UniProtKB-KW"/>
</dbReference>
<keyword evidence="6" id="KW-0106">Calcium</keyword>
<feature type="domain" description="F5/8 type C" evidence="9">
    <location>
        <begin position="156"/>
        <end position="293"/>
    </location>
</feature>
<accession>A0ABD0M9M9</accession>
<comment type="similarity">
    <text evidence="2">Belongs to the fucolectin family.</text>
</comment>
<dbReference type="InterPro" id="IPR008979">
    <property type="entry name" value="Galactose-bd-like_sf"/>
</dbReference>
<keyword evidence="7" id="KW-1015">Disulfide bond</keyword>
<evidence type="ECO:0000256" key="4">
    <source>
        <dbReference type="ARBA" id="ARBA00022723"/>
    </source>
</evidence>
<feature type="signal peptide" evidence="8">
    <location>
        <begin position="1"/>
        <end position="18"/>
    </location>
</feature>
<dbReference type="Proteomes" id="UP001519460">
    <property type="component" value="Unassembled WGS sequence"/>
</dbReference>
<keyword evidence="4" id="KW-0479">Metal-binding</keyword>
<dbReference type="SMART" id="SM00607">
    <property type="entry name" value="FTP"/>
    <property type="match status" value="2"/>
</dbReference>
<keyword evidence="8" id="KW-0732">Signal</keyword>
<feature type="chain" id="PRO_5044873814" description="F5/8 type C domain-containing protein" evidence="8">
    <location>
        <begin position="19"/>
        <end position="351"/>
    </location>
</feature>
<evidence type="ECO:0000313" key="11">
    <source>
        <dbReference type="Proteomes" id="UP001519460"/>
    </source>
</evidence>
<dbReference type="EMBL" id="JACVVK020000002">
    <property type="protein sequence ID" value="KAK7508151.1"/>
    <property type="molecule type" value="Genomic_DNA"/>
</dbReference>
<evidence type="ECO:0000313" key="10">
    <source>
        <dbReference type="EMBL" id="KAK7508151.1"/>
    </source>
</evidence>
<keyword evidence="11" id="KW-1185">Reference proteome</keyword>
<keyword evidence="5" id="KW-0430">Lectin</keyword>
<name>A0ABD0M9M9_9CAEN</name>
<dbReference type="AlphaFoldDB" id="A0ABD0M9M9"/>
<comment type="subunit">
    <text evidence="3">Homotrimer.</text>
</comment>
<dbReference type="GO" id="GO:0010185">
    <property type="term" value="P:regulation of cellular defense response"/>
    <property type="evidence" value="ECO:0007669"/>
    <property type="project" value="UniProtKB-ARBA"/>
</dbReference>